<dbReference type="Gene3D" id="1.10.620.20">
    <property type="entry name" value="Ribonucleotide Reductase, subunit A"/>
    <property type="match status" value="1"/>
</dbReference>
<dbReference type="Proteomes" id="UP000317410">
    <property type="component" value="Unassembled WGS sequence"/>
</dbReference>
<comment type="caution">
    <text evidence="1">The sequence shown here is derived from an EMBL/GenBank/DDBJ whole genome shotgun (WGS) entry which is preliminary data.</text>
</comment>
<proteinExistence type="predicted"/>
<evidence type="ECO:0000313" key="2">
    <source>
        <dbReference type="Proteomes" id="UP000317410"/>
    </source>
</evidence>
<dbReference type="SUPFAM" id="SSF47240">
    <property type="entry name" value="Ferritin-like"/>
    <property type="match status" value="1"/>
</dbReference>
<accession>A0A4Y4B920</accession>
<organism evidence="1 2">
    <name type="scientific">Microbacterium maritypicum</name>
    <name type="common">Microbacterium liquefaciens</name>
    <dbReference type="NCBI Taxonomy" id="33918"/>
    <lineage>
        <taxon>Bacteria</taxon>
        <taxon>Bacillati</taxon>
        <taxon>Actinomycetota</taxon>
        <taxon>Actinomycetes</taxon>
        <taxon>Micrococcales</taxon>
        <taxon>Microbacteriaceae</taxon>
        <taxon>Microbacterium</taxon>
    </lineage>
</organism>
<reference evidence="1 2" key="1">
    <citation type="submission" date="2019-06" db="EMBL/GenBank/DDBJ databases">
        <title>Whole genome shotgun sequence of Microbacterium liquefaciens NBRC 15037.</title>
        <authorList>
            <person name="Hosoyama A."/>
            <person name="Uohara A."/>
            <person name="Ohji S."/>
            <person name="Ichikawa N."/>
        </authorList>
    </citation>
    <scope>NUCLEOTIDE SEQUENCE [LARGE SCALE GENOMIC DNA]</scope>
    <source>
        <strain evidence="1 2">NBRC 15037</strain>
    </source>
</reference>
<name>A0A4Y4B920_MICMQ</name>
<dbReference type="RefSeq" id="WP_141386935.1">
    <property type="nucleotide sequence ID" value="NZ_BJNQ01000014.1"/>
</dbReference>
<evidence type="ECO:0000313" key="1">
    <source>
        <dbReference type="EMBL" id="GEC76039.1"/>
    </source>
</evidence>
<dbReference type="InterPro" id="IPR012348">
    <property type="entry name" value="RNR-like"/>
</dbReference>
<dbReference type="InterPro" id="IPR009078">
    <property type="entry name" value="Ferritin-like_SF"/>
</dbReference>
<dbReference type="AlphaFoldDB" id="A0A4Y4B920"/>
<sequence length="91" mass="9430">MTNNTEAAPSCCSTSAINPAAAGNGRENLLTSTAGDDLTTCPVMVGNPVSKKTAEAAGLYRDHEDERYYFCCAGCGPAFDSDPAKYAAQMA</sequence>
<dbReference type="GO" id="GO:0016491">
    <property type="term" value="F:oxidoreductase activity"/>
    <property type="evidence" value="ECO:0007669"/>
    <property type="project" value="InterPro"/>
</dbReference>
<protein>
    <submittedName>
        <fullName evidence="1">Uncharacterized protein</fullName>
    </submittedName>
</protein>
<gene>
    <name evidence="1" type="ORF">MLI01_21840</name>
</gene>
<dbReference type="EMBL" id="BJNQ01000014">
    <property type="protein sequence ID" value="GEC76039.1"/>
    <property type="molecule type" value="Genomic_DNA"/>
</dbReference>